<gene>
    <name evidence="1" type="ORF">GCM10022408_38130</name>
</gene>
<accession>A0ABP7T397</accession>
<dbReference type="EMBL" id="BAABDJ010000049">
    <property type="protein sequence ID" value="GAA4020448.1"/>
    <property type="molecule type" value="Genomic_DNA"/>
</dbReference>
<reference evidence="2" key="1">
    <citation type="journal article" date="2019" name="Int. J. Syst. Evol. Microbiol.">
        <title>The Global Catalogue of Microorganisms (GCM) 10K type strain sequencing project: providing services to taxonomists for standard genome sequencing and annotation.</title>
        <authorList>
            <consortium name="The Broad Institute Genomics Platform"/>
            <consortium name="The Broad Institute Genome Sequencing Center for Infectious Disease"/>
            <person name="Wu L."/>
            <person name="Ma J."/>
        </authorList>
    </citation>
    <scope>NUCLEOTIDE SEQUENCE [LARGE SCALE GENOMIC DNA]</scope>
    <source>
        <strain evidence="2">JCM 17224</strain>
    </source>
</reference>
<comment type="caution">
    <text evidence="1">The sequence shown here is derived from an EMBL/GenBank/DDBJ whole genome shotgun (WGS) entry which is preliminary data.</text>
</comment>
<proteinExistence type="predicted"/>
<sequence length="326" mass="37034">MTVYFDKANLEAFLLTKAQAGHAETMKMLRGEVNIAVNCSSTEALSHDLLRPFVMTMTTGQKNTKMRFLPATYPDRPISPTFYQQLQANRRSVVLAVDAEVGACKAEGMCLIGQVGDELPELGRLYRGDKYKFTTPLILGQERDQFSGWDKLTKHVLPFHDLIISDRYLLGERDLFEHNYRGMLEALTKGRRGKINLVLLSLLPKDAEAVTEYQWLRDLTDEIVTGTTGMKPNFTVVWGDYKTDVRHDRHIITNYQWYSSGDSFLYFRPNGSLRTHGDTLTVHSLADAEARAAVDTMLERMQANIKDMLSITNFVQGDRVSSFLTF</sequence>
<organism evidence="1 2">
    <name type="scientific">Hymenobacter fastidiosus</name>
    <dbReference type="NCBI Taxonomy" id="486264"/>
    <lineage>
        <taxon>Bacteria</taxon>
        <taxon>Pseudomonadati</taxon>
        <taxon>Bacteroidota</taxon>
        <taxon>Cytophagia</taxon>
        <taxon>Cytophagales</taxon>
        <taxon>Hymenobacteraceae</taxon>
        <taxon>Hymenobacter</taxon>
    </lineage>
</organism>
<dbReference type="RefSeq" id="WP_345075236.1">
    <property type="nucleotide sequence ID" value="NZ_BAABDJ010000049.1"/>
</dbReference>
<protein>
    <submittedName>
        <fullName evidence="1">Uncharacterized protein</fullName>
    </submittedName>
</protein>
<dbReference type="Proteomes" id="UP001500567">
    <property type="component" value="Unassembled WGS sequence"/>
</dbReference>
<evidence type="ECO:0000313" key="1">
    <source>
        <dbReference type="EMBL" id="GAA4020448.1"/>
    </source>
</evidence>
<keyword evidence="2" id="KW-1185">Reference proteome</keyword>
<evidence type="ECO:0000313" key="2">
    <source>
        <dbReference type="Proteomes" id="UP001500567"/>
    </source>
</evidence>
<name>A0ABP7T397_9BACT</name>